<dbReference type="AlphaFoldDB" id="A0A0K8P4R0"/>
<proteinExistence type="predicted"/>
<reference evidence="2 3" key="2">
    <citation type="journal article" date="2016" name="Science">
        <title>A bacterium that degrades and assimilates poly(ethylene terephthalate).</title>
        <authorList>
            <person name="Yoshida S."/>
            <person name="Hiraga K."/>
            <person name="Takehana T."/>
            <person name="Taniguchi I."/>
            <person name="Yamaji H."/>
            <person name="Maeda Y."/>
            <person name="Toyohara K."/>
            <person name="Miyamoto K."/>
            <person name="Kimura Y."/>
            <person name="Oda K."/>
        </authorList>
    </citation>
    <scope>NUCLEOTIDE SEQUENCE [LARGE SCALE GENOMIC DNA]</scope>
    <source>
        <strain evidence="3">NBRC 110686 / TISTR 2288 / 201-F6</strain>
    </source>
</reference>
<feature type="region of interest" description="Disordered" evidence="1">
    <location>
        <begin position="1"/>
        <end position="42"/>
    </location>
</feature>
<gene>
    <name evidence="2" type="ORF">ISF6_3546</name>
</gene>
<accession>A0A0K8P4R0</accession>
<evidence type="ECO:0000313" key="2">
    <source>
        <dbReference type="EMBL" id="GAP37601.1"/>
    </source>
</evidence>
<comment type="caution">
    <text evidence="2">The sequence shown here is derived from an EMBL/GenBank/DDBJ whole genome shotgun (WGS) entry which is preliminary data.</text>
</comment>
<feature type="compositionally biased region" description="Basic residues" evidence="1">
    <location>
        <begin position="21"/>
        <end position="35"/>
    </location>
</feature>
<dbReference type="EMBL" id="BBYR01000052">
    <property type="protein sequence ID" value="GAP37601.1"/>
    <property type="molecule type" value="Genomic_DNA"/>
</dbReference>
<reference evidence="3" key="1">
    <citation type="submission" date="2015-07" db="EMBL/GenBank/DDBJ databases">
        <title>Discovery of a poly(ethylene terephthalate assimilation.</title>
        <authorList>
            <person name="Yoshida S."/>
            <person name="Hiraga K."/>
            <person name="Takehana T."/>
            <person name="Taniguchi I."/>
            <person name="Yamaji H."/>
            <person name="Maeda Y."/>
            <person name="Toyohara K."/>
            <person name="Miyamoto K."/>
            <person name="Kimura Y."/>
            <person name="Oda K."/>
        </authorList>
    </citation>
    <scope>NUCLEOTIDE SEQUENCE [LARGE SCALE GENOMIC DNA]</scope>
    <source>
        <strain evidence="3">NBRC 110686 / TISTR 2288 / 201-F6</strain>
    </source>
</reference>
<dbReference type="Proteomes" id="UP000037660">
    <property type="component" value="Unassembled WGS sequence"/>
</dbReference>
<organism evidence="2 3">
    <name type="scientific">Piscinibacter sakaiensis</name>
    <name type="common">Ideonella sakaiensis</name>
    <dbReference type="NCBI Taxonomy" id="1547922"/>
    <lineage>
        <taxon>Bacteria</taxon>
        <taxon>Pseudomonadati</taxon>
        <taxon>Pseudomonadota</taxon>
        <taxon>Betaproteobacteria</taxon>
        <taxon>Burkholderiales</taxon>
        <taxon>Sphaerotilaceae</taxon>
        <taxon>Piscinibacter</taxon>
    </lineage>
</organism>
<evidence type="ECO:0000256" key="1">
    <source>
        <dbReference type="SAM" id="MobiDB-lite"/>
    </source>
</evidence>
<keyword evidence="3" id="KW-1185">Reference proteome</keyword>
<evidence type="ECO:0000313" key="3">
    <source>
        <dbReference type="Proteomes" id="UP000037660"/>
    </source>
</evidence>
<protein>
    <submittedName>
        <fullName evidence="2">Uncharacterized protein</fullName>
    </submittedName>
</protein>
<feature type="compositionally biased region" description="Low complexity" evidence="1">
    <location>
        <begin position="10"/>
        <end position="20"/>
    </location>
</feature>
<name>A0A0K8P4R0_PISS1</name>
<sequence>MLRAPRRRAANGAEQAAFAAHFRRSGVRPAARRGSRAGAAGR</sequence>